<comment type="caution">
    <text evidence="9">The sequence shown here is derived from an EMBL/GenBank/DDBJ whole genome shotgun (WGS) entry which is preliminary data.</text>
</comment>
<evidence type="ECO:0000256" key="5">
    <source>
        <dbReference type="ARBA" id="ARBA00022692"/>
    </source>
</evidence>
<evidence type="ECO:0000256" key="8">
    <source>
        <dbReference type="SAM" id="Phobius"/>
    </source>
</evidence>
<accession>A0ABU8F1M7</accession>
<keyword evidence="4" id="KW-0309">Germination</keyword>
<dbReference type="InterPro" id="IPR004761">
    <property type="entry name" value="Spore_GerAB"/>
</dbReference>
<dbReference type="PANTHER" id="PTHR34975">
    <property type="entry name" value="SPORE GERMINATION PROTEIN A2"/>
    <property type="match status" value="1"/>
</dbReference>
<feature type="transmembrane region" description="Helical" evidence="8">
    <location>
        <begin position="39"/>
        <end position="64"/>
    </location>
</feature>
<keyword evidence="7 8" id="KW-0472">Membrane</keyword>
<keyword evidence="5 8" id="KW-0812">Transmembrane</keyword>
<evidence type="ECO:0000313" key="9">
    <source>
        <dbReference type="EMBL" id="MEI4768160.1"/>
    </source>
</evidence>
<feature type="transmembrane region" description="Helical" evidence="8">
    <location>
        <begin position="336"/>
        <end position="358"/>
    </location>
</feature>
<evidence type="ECO:0000256" key="7">
    <source>
        <dbReference type="ARBA" id="ARBA00023136"/>
    </source>
</evidence>
<evidence type="ECO:0000256" key="3">
    <source>
        <dbReference type="ARBA" id="ARBA00022448"/>
    </source>
</evidence>
<evidence type="ECO:0000313" key="10">
    <source>
        <dbReference type="Proteomes" id="UP001364890"/>
    </source>
</evidence>
<evidence type="ECO:0000256" key="1">
    <source>
        <dbReference type="ARBA" id="ARBA00004141"/>
    </source>
</evidence>
<feature type="transmembrane region" description="Helical" evidence="8">
    <location>
        <begin position="119"/>
        <end position="137"/>
    </location>
</feature>
<evidence type="ECO:0000256" key="2">
    <source>
        <dbReference type="ARBA" id="ARBA00007998"/>
    </source>
</evidence>
<feature type="transmembrane region" description="Helical" evidence="8">
    <location>
        <begin position="144"/>
        <end position="163"/>
    </location>
</feature>
<protein>
    <submittedName>
        <fullName evidence="9">Endospore germination permease</fullName>
    </submittedName>
</protein>
<feature type="transmembrane region" description="Helical" evidence="8">
    <location>
        <begin position="273"/>
        <end position="295"/>
    </location>
</feature>
<evidence type="ECO:0000256" key="6">
    <source>
        <dbReference type="ARBA" id="ARBA00022989"/>
    </source>
</evidence>
<gene>
    <name evidence="9" type="ORF">WAX74_00615</name>
</gene>
<evidence type="ECO:0000256" key="4">
    <source>
        <dbReference type="ARBA" id="ARBA00022544"/>
    </source>
</evidence>
<feature type="transmembrane region" description="Helical" evidence="8">
    <location>
        <begin position="85"/>
        <end position="113"/>
    </location>
</feature>
<dbReference type="Proteomes" id="UP001364890">
    <property type="component" value="Unassembled WGS sequence"/>
</dbReference>
<dbReference type="Gene3D" id="1.10.4160.10">
    <property type="entry name" value="Hydantoin permease"/>
    <property type="match status" value="1"/>
</dbReference>
<name>A0ABU8F1M7_9BACI</name>
<dbReference type="EMBL" id="JBAWSY010000001">
    <property type="protein sequence ID" value="MEI4768160.1"/>
    <property type="molecule type" value="Genomic_DNA"/>
</dbReference>
<keyword evidence="10" id="KW-1185">Reference proteome</keyword>
<organism evidence="9 10">
    <name type="scientific">Psychrobacillus mangrovi</name>
    <dbReference type="NCBI Taxonomy" id="3117745"/>
    <lineage>
        <taxon>Bacteria</taxon>
        <taxon>Bacillati</taxon>
        <taxon>Bacillota</taxon>
        <taxon>Bacilli</taxon>
        <taxon>Bacillales</taxon>
        <taxon>Bacillaceae</taxon>
        <taxon>Psychrobacillus</taxon>
    </lineage>
</organism>
<dbReference type="PANTHER" id="PTHR34975:SF2">
    <property type="entry name" value="SPORE GERMINATION PROTEIN A2"/>
    <property type="match status" value="1"/>
</dbReference>
<feature type="transmembrane region" description="Helical" evidence="8">
    <location>
        <begin position="219"/>
        <end position="241"/>
    </location>
</feature>
<dbReference type="Pfam" id="PF03845">
    <property type="entry name" value="Spore_permease"/>
    <property type="match status" value="1"/>
</dbReference>
<keyword evidence="6 8" id="KW-1133">Transmembrane helix</keyword>
<comment type="subcellular location">
    <subcellularLocation>
        <location evidence="1">Membrane</location>
        <topology evidence="1">Multi-pass membrane protein</topology>
    </subcellularLocation>
</comment>
<sequence>MQNNKISSFQFLVLVIFFTIGSSILYVPSILSIKVQQDAWIATIIATIVGLLVIWLYITISMWFPKLTYIQVNEKIFGKVLGKTFSIMFVLMLFLYSSSLIAHSGTFLITQIFPKTPAAPLNIMMTIIIVMGVRLGLETIARSAEILIFVFFILFLILSVALIPQVNYLNLEPFLQSKPTSILGASFVLVIVSTVNSITLLVIFPAFLKEIKKAKKNFIIGNIIGSIIIIIITTLCIFVLGSPTTSRQVYPSYALAKVINVGDFLTRIESLMATLWILCIFFKSILYFYAATFGLSQILNIKDYRPLTYPLGIIMVVLSLLFYPDILDQYKFDAKIAVILSTIIGIFIPLLLVLIYMIRKKKLKKDPQHL</sequence>
<dbReference type="RefSeq" id="WP_336495717.1">
    <property type="nucleotide sequence ID" value="NZ_JBAWSY010000001.1"/>
</dbReference>
<keyword evidence="3" id="KW-0813">Transport</keyword>
<comment type="similarity">
    <text evidence="2">Belongs to the amino acid-polyamine-organocation (APC) superfamily. Spore germination protein (SGP) (TC 2.A.3.9) family.</text>
</comment>
<reference evidence="9 10" key="1">
    <citation type="submission" date="2024-01" db="EMBL/GenBank/DDBJ databases">
        <title>Seven novel Bacillus-like species.</title>
        <authorList>
            <person name="Liu G."/>
        </authorList>
    </citation>
    <scope>NUCLEOTIDE SEQUENCE [LARGE SCALE GENOMIC DNA]</scope>
    <source>
        <strain evidence="9 10">FJAT-51614</strain>
    </source>
</reference>
<feature type="transmembrane region" description="Helical" evidence="8">
    <location>
        <begin position="183"/>
        <end position="207"/>
    </location>
</feature>
<feature type="transmembrane region" description="Helical" evidence="8">
    <location>
        <begin position="307"/>
        <end position="324"/>
    </location>
</feature>
<feature type="transmembrane region" description="Helical" evidence="8">
    <location>
        <begin position="12"/>
        <end position="33"/>
    </location>
</feature>
<proteinExistence type="inferred from homology"/>
<dbReference type="NCBIfam" id="TIGR00912">
    <property type="entry name" value="2A0309"/>
    <property type="match status" value="1"/>
</dbReference>